<dbReference type="EMBL" id="CP002588">
    <property type="protein sequence ID" value="AEA47375.1"/>
    <property type="molecule type" value="Genomic_DNA"/>
</dbReference>
<dbReference type="OrthoDB" id="23833at2157"/>
<dbReference type="Gene3D" id="3.30.70.20">
    <property type="match status" value="1"/>
</dbReference>
<proteinExistence type="predicted"/>
<evidence type="ECO:0000259" key="1">
    <source>
        <dbReference type="PROSITE" id="PS51379"/>
    </source>
</evidence>
<dbReference type="KEGG" id="ave:Arcve_1371"/>
<evidence type="ECO:0000313" key="3">
    <source>
        <dbReference type="Proteomes" id="UP000008136"/>
    </source>
</evidence>
<evidence type="ECO:0000313" key="2">
    <source>
        <dbReference type="EMBL" id="AEA47375.1"/>
    </source>
</evidence>
<dbReference type="PROSITE" id="PS51379">
    <property type="entry name" value="4FE4S_FER_2"/>
    <property type="match status" value="2"/>
</dbReference>
<feature type="domain" description="4Fe-4S ferredoxin-type" evidence="1">
    <location>
        <begin position="27"/>
        <end position="56"/>
    </location>
</feature>
<organism evidence="2 3">
    <name type="scientific">Archaeoglobus veneficus (strain DSM 11195 / SNP6)</name>
    <dbReference type="NCBI Taxonomy" id="693661"/>
    <lineage>
        <taxon>Archaea</taxon>
        <taxon>Methanobacteriati</taxon>
        <taxon>Methanobacteriota</taxon>
        <taxon>Archaeoglobi</taxon>
        <taxon>Archaeoglobales</taxon>
        <taxon>Archaeoglobaceae</taxon>
        <taxon>Archaeoglobus</taxon>
    </lineage>
</organism>
<dbReference type="Proteomes" id="UP000008136">
    <property type="component" value="Chromosome"/>
</dbReference>
<accession>F2KNH3</accession>
<dbReference type="HOGENOM" id="CLU_139698_11_4_2"/>
<dbReference type="PROSITE" id="PS00198">
    <property type="entry name" value="4FE4S_FER_1"/>
    <property type="match status" value="1"/>
</dbReference>
<dbReference type="InterPro" id="IPR017900">
    <property type="entry name" value="4Fe4S_Fe_S_CS"/>
</dbReference>
<dbReference type="eggNOG" id="arCOG02447">
    <property type="taxonomic scope" value="Archaea"/>
</dbReference>
<dbReference type="Pfam" id="PF12838">
    <property type="entry name" value="Fer4_7"/>
    <property type="match status" value="1"/>
</dbReference>
<dbReference type="InterPro" id="IPR017896">
    <property type="entry name" value="4Fe4S_Fe-S-bd"/>
</dbReference>
<dbReference type="GeneID" id="10394493"/>
<dbReference type="SUPFAM" id="SSF54862">
    <property type="entry name" value="4Fe-4S ferredoxins"/>
    <property type="match status" value="1"/>
</dbReference>
<dbReference type="RefSeq" id="WP_013684036.1">
    <property type="nucleotide sequence ID" value="NC_015320.1"/>
</dbReference>
<reference evidence="2 3" key="1">
    <citation type="submission" date="2011-03" db="EMBL/GenBank/DDBJ databases">
        <title>The complete genome of Archaeoglobus veneficus SNP6.</title>
        <authorList>
            <consortium name="US DOE Joint Genome Institute (JGI-PGF)"/>
            <person name="Lucas S."/>
            <person name="Copeland A."/>
            <person name="Lapidus A."/>
            <person name="Bruce D."/>
            <person name="Goodwin L."/>
            <person name="Pitluck S."/>
            <person name="Kyrpides N."/>
            <person name="Mavromatis K."/>
            <person name="Pagani I."/>
            <person name="Ivanova N."/>
            <person name="Mikhailova N."/>
            <person name="Lu M."/>
            <person name="Detter J.C."/>
            <person name="Tapia R."/>
            <person name="Han C."/>
            <person name="Land M."/>
            <person name="Hauser L."/>
            <person name="Markowitz V."/>
            <person name="Cheng J.-F."/>
            <person name="Hugenholtz P."/>
            <person name="Woyke T."/>
            <person name="Wu D."/>
            <person name="Spring S."/>
            <person name="Brambilla E."/>
            <person name="Klenk H.-P."/>
            <person name="Eisen J.A."/>
        </authorList>
    </citation>
    <scope>NUCLEOTIDE SEQUENCE [LARGE SCALE GENOMIC DNA]</scope>
    <source>
        <strain>SNP6</strain>
    </source>
</reference>
<keyword evidence="3" id="KW-1185">Reference proteome</keyword>
<dbReference type="GO" id="GO:0016491">
    <property type="term" value="F:oxidoreductase activity"/>
    <property type="evidence" value="ECO:0007669"/>
    <property type="project" value="UniProtKB-ARBA"/>
</dbReference>
<protein>
    <submittedName>
        <fullName evidence="2">4Fe-4S ferredoxin iron-sulfur binding domain-containing protein</fullName>
    </submittedName>
</protein>
<feature type="domain" description="4Fe-4S ferredoxin-type" evidence="1">
    <location>
        <begin position="1"/>
        <end position="25"/>
    </location>
</feature>
<dbReference type="AlphaFoldDB" id="F2KNH3"/>
<dbReference type="STRING" id="693661.Arcve_1371"/>
<sequence length="56" mass="6146">MIVTTSSCVGCAFCKLVCPEEAIEVFGRAEIDSQKCVECKKCVIYCPIEAIKVVEE</sequence>
<gene>
    <name evidence="2" type="ordered locus">Arcve_1371</name>
</gene>
<name>F2KNH3_ARCVS</name>